<reference evidence="2" key="1">
    <citation type="journal article" date="2015" name="Nat. Plants">
        <title>Genome expansion of Arabis alpina linked with retrotransposition and reduced symmetric DNA methylation.</title>
        <authorList>
            <person name="Willing E.M."/>
            <person name="Rawat V."/>
            <person name="Mandakova T."/>
            <person name="Maumus F."/>
            <person name="James G.V."/>
            <person name="Nordstroem K.J."/>
            <person name="Becker C."/>
            <person name="Warthmann N."/>
            <person name="Chica C."/>
            <person name="Szarzynska B."/>
            <person name="Zytnicki M."/>
            <person name="Albani M.C."/>
            <person name="Kiefer C."/>
            <person name="Bergonzi S."/>
            <person name="Castaings L."/>
            <person name="Mateos J.L."/>
            <person name="Berns M.C."/>
            <person name="Bujdoso N."/>
            <person name="Piofczyk T."/>
            <person name="de Lorenzo L."/>
            <person name="Barrero-Sicilia C."/>
            <person name="Mateos I."/>
            <person name="Piednoel M."/>
            <person name="Hagmann J."/>
            <person name="Chen-Min-Tao R."/>
            <person name="Iglesias-Fernandez R."/>
            <person name="Schuster S.C."/>
            <person name="Alonso-Blanco C."/>
            <person name="Roudier F."/>
            <person name="Carbonero P."/>
            <person name="Paz-Ares J."/>
            <person name="Davis S.J."/>
            <person name="Pecinka A."/>
            <person name="Quesneville H."/>
            <person name="Colot V."/>
            <person name="Lysak M.A."/>
            <person name="Weigel D."/>
            <person name="Coupland G."/>
            <person name="Schneeberger K."/>
        </authorList>
    </citation>
    <scope>NUCLEOTIDE SEQUENCE [LARGE SCALE GENOMIC DNA]</scope>
    <source>
        <strain evidence="2">cv. Pajares</strain>
    </source>
</reference>
<organism evidence="1 2">
    <name type="scientific">Arabis alpina</name>
    <name type="common">Alpine rock-cress</name>
    <dbReference type="NCBI Taxonomy" id="50452"/>
    <lineage>
        <taxon>Eukaryota</taxon>
        <taxon>Viridiplantae</taxon>
        <taxon>Streptophyta</taxon>
        <taxon>Embryophyta</taxon>
        <taxon>Tracheophyta</taxon>
        <taxon>Spermatophyta</taxon>
        <taxon>Magnoliopsida</taxon>
        <taxon>eudicotyledons</taxon>
        <taxon>Gunneridae</taxon>
        <taxon>Pentapetalae</taxon>
        <taxon>rosids</taxon>
        <taxon>malvids</taxon>
        <taxon>Brassicales</taxon>
        <taxon>Brassicaceae</taxon>
        <taxon>Arabideae</taxon>
        <taxon>Arabis</taxon>
    </lineage>
</organism>
<gene>
    <name evidence="1" type="ordered locus">AALP_Aa4g125400</name>
</gene>
<sequence>MRRRLLLLVCGLLSAVLFRLRTRLRLKEVSYVSYLEVVRLVWSFESFEMLGGVAG</sequence>
<evidence type="ECO:0000313" key="2">
    <source>
        <dbReference type="Proteomes" id="UP000029120"/>
    </source>
</evidence>
<accession>A0A087H2U2</accession>
<keyword evidence="2" id="KW-1185">Reference proteome</keyword>
<dbReference type="Proteomes" id="UP000029120">
    <property type="component" value="Chromosome 4"/>
</dbReference>
<dbReference type="Gramene" id="KFK36444">
    <property type="protein sequence ID" value="KFK36444"/>
    <property type="gene ID" value="AALP_AA4G125400"/>
</dbReference>
<proteinExistence type="predicted"/>
<dbReference type="EMBL" id="CM002872">
    <property type="protein sequence ID" value="KFK36444.1"/>
    <property type="molecule type" value="Genomic_DNA"/>
</dbReference>
<dbReference type="AlphaFoldDB" id="A0A087H2U2"/>
<name>A0A087H2U2_ARAAL</name>
<evidence type="ECO:0000313" key="1">
    <source>
        <dbReference type="EMBL" id="KFK36444.1"/>
    </source>
</evidence>
<protein>
    <submittedName>
        <fullName evidence="1">Uncharacterized protein</fullName>
    </submittedName>
</protein>